<keyword evidence="1" id="KW-0732">Signal</keyword>
<feature type="chain" id="PRO_5047116272" evidence="1">
    <location>
        <begin position="41"/>
        <end position="96"/>
    </location>
</feature>
<feature type="signal peptide" evidence="1">
    <location>
        <begin position="1"/>
        <end position="40"/>
    </location>
</feature>
<keyword evidence="3" id="KW-1185">Reference proteome</keyword>
<proteinExistence type="predicted"/>
<evidence type="ECO:0000256" key="1">
    <source>
        <dbReference type="SAM" id="SignalP"/>
    </source>
</evidence>
<evidence type="ECO:0000313" key="2">
    <source>
        <dbReference type="EMBL" id="WDE10788.1"/>
    </source>
</evidence>
<organism evidence="2 3">
    <name type="scientific">Thalassomonas haliotis</name>
    <dbReference type="NCBI Taxonomy" id="485448"/>
    <lineage>
        <taxon>Bacteria</taxon>
        <taxon>Pseudomonadati</taxon>
        <taxon>Pseudomonadota</taxon>
        <taxon>Gammaproteobacteria</taxon>
        <taxon>Alteromonadales</taxon>
        <taxon>Colwelliaceae</taxon>
        <taxon>Thalassomonas</taxon>
    </lineage>
</organism>
<evidence type="ECO:0000313" key="3">
    <source>
        <dbReference type="Proteomes" id="UP001215231"/>
    </source>
</evidence>
<sequence length="96" mass="10342">MIVIKPLNLLKIIKRKSNLKKIAAIALTGITLSAASYAYAASSGYIKEFVYYADASYSTPVGEKVVNQCRGTTYASGQVTSYVRLVGMEMCGGSEF</sequence>
<dbReference type="EMBL" id="CP059693">
    <property type="protein sequence ID" value="WDE10788.1"/>
    <property type="molecule type" value="Genomic_DNA"/>
</dbReference>
<dbReference type="Proteomes" id="UP001215231">
    <property type="component" value="Chromosome"/>
</dbReference>
<protein>
    <submittedName>
        <fullName evidence="2">Uncharacterized protein</fullName>
    </submittedName>
</protein>
<dbReference type="InterPro" id="IPR046256">
    <property type="entry name" value="DUF6289"/>
</dbReference>
<dbReference type="Pfam" id="PF19806">
    <property type="entry name" value="DUF6289"/>
    <property type="match status" value="1"/>
</dbReference>
<gene>
    <name evidence="2" type="ORF">H3N35_21460</name>
</gene>
<name>A0ABY7VAY2_9GAMM</name>
<dbReference type="RefSeq" id="WP_274050852.1">
    <property type="nucleotide sequence ID" value="NZ_CP059693.1"/>
</dbReference>
<reference evidence="2 3" key="1">
    <citation type="journal article" date="2022" name="Mar. Drugs">
        <title>Bioassay-Guided Fractionation Leads to the Detection of Cholic Acid Generated by the Rare Thalassomonas sp.</title>
        <authorList>
            <person name="Pheiffer F."/>
            <person name="Schneider Y.K."/>
            <person name="Hansen E.H."/>
            <person name="Andersen J.H."/>
            <person name="Isaksson J."/>
            <person name="Busche T."/>
            <person name="R C."/>
            <person name="Kalinowski J."/>
            <person name="Zyl L.V."/>
            <person name="Trindade M."/>
        </authorList>
    </citation>
    <scope>NUCLEOTIDE SEQUENCE [LARGE SCALE GENOMIC DNA]</scope>
    <source>
        <strain evidence="2 3">A5K-61T</strain>
    </source>
</reference>
<accession>A0ABY7VAY2</accession>